<evidence type="ECO:0000256" key="2">
    <source>
        <dbReference type="ARBA" id="ARBA00005402"/>
    </source>
</evidence>
<gene>
    <name evidence="7" type="ORF">T265_09631</name>
</gene>
<dbReference type="GO" id="GO:0050613">
    <property type="term" value="F:Delta14-sterol reductase activity"/>
    <property type="evidence" value="ECO:0007669"/>
    <property type="project" value="TreeGrafter"/>
</dbReference>
<dbReference type="OrthoDB" id="5326588at2759"/>
<proteinExistence type="inferred from homology"/>
<keyword evidence="3 6" id="KW-0812">Transmembrane</keyword>
<dbReference type="CTD" id="20323799"/>
<dbReference type="GeneID" id="20323799"/>
<dbReference type="GO" id="GO:0006695">
    <property type="term" value="P:cholesterol biosynthetic process"/>
    <property type="evidence" value="ECO:0007669"/>
    <property type="project" value="TreeGrafter"/>
</dbReference>
<evidence type="ECO:0000313" key="8">
    <source>
        <dbReference type="Proteomes" id="UP000054324"/>
    </source>
</evidence>
<dbReference type="GO" id="GO:0005637">
    <property type="term" value="C:nuclear inner membrane"/>
    <property type="evidence" value="ECO:0007669"/>
    <property type="project" value="TreeGrafter"/>
</dbReference>
<comment type="similarity">
    <text evidence="2">Belongs to the ERG4/ERG24 family.</text>
</comment>
<name>A0A075A4C0_OPIVI</name>
<dbReference type="STRING" id="6198.A0A075A4C0"/>
<keyword evidence="8" id="KW-1185">Reference proteome</keyword>
<dbReference type="PANTHER" id="PTHR21257:SF52">
    <property type="entry name" value="DELTA(14)-STEROL REDUCTASE TM7SF2"/>
    <property type="match status" value="1"/>
</dbReference>
<dbReference type="GO" id="GO:0005789">
    <property type="term" value="C:endoplasmic reticulum membrane"/>
    <property type="evidence" value="ECO:0007669"/>
    <property type="project" value="TreeGrafter"/>
</dbReference>
<dbReference type="Gene3D" id="1.20.120.1630">
    <property type="match status" value="1"/>
</dbReference>
<dbReference type="RefSeq" id="XP_009174025.1">
    <property type="nucleotide sequence ID" value="XM_009175761.1"/>
</dbReference>
<feature type="transmembrane region" description="Helical" evidence="6">
    <location>
        <begin position="74"/>
        <end position="102"/>
    </location>
</feature>
<dbReference type="InterPro" id="IPR001171">
    <property type="entry name" value="ERG24_DHCR-like"/>
</dbReference>
<dbReference type="AlphaFoldDB" id="A0A075A4C0"/>
<comment type="subcellular location">
    <subcellularLocation>
        <location evidence="1">Membrane</location>
        <topology evidence="1">Multi-pass membrane protein</topology>
    </subcellularLocation>
</comment>
<evidence type="ECO:0000256" key="6">
    <source>
        <dbReference type="SAM" id="Phobius"/>
    </source>
</evidence>
<evidence type="ECO:0000256" key="3">
    <source>
        <dbReference type="ARBA" id="ARBA00022692"/>
    </source>
</evidence>
<accession>A0A075A4C0</accession>
<keyword evidence="5 6" id="KW-0472">Membrane</keyword>
<dbReference type="PANTHER" id="PTHR21257">
    <property type="entry name" value="DELTA(14)-STEROL REDUCTASE"/>
    <property type="match status" value="1"/>
</dbReference>
<evidence type="ECO:0000256" key="5">
    <source>
        <dbReference type="ARBA" id="ARBA00023136"/>
    </source>
</evidence>
<organism evidence="7 8">
    <name type="scientific">Opisthorchis viverrini</name>
    <name type="common">Southeast Asian liver fluke</name>
    <dbReference type="NCBI Taxonomy" id="6198"/>
    <lineage>
        <taxon>Eukaryota</taxon>
        <taxon>Metazoa</taxon>
        <taxon>Spiralia</taxon>
        <taxon>Lophotrochozoa</taxon>
        <taxon>Platyhelminthes</taxon>
        <taxon>Trematoda</taxon>
        <taxon>Digenea</taxon>
        <taxon>Opisthorchiida</taxon>
        <taxon>Opisthorchiata</taxon>
        <taxon>Opisthorchiidae</taxon>
        <taxon>Opisthorchis</taxon>
    </lineage>
</organism>
<dbReference type="Pfam" id="PF01222">
    <property type="entry name" value="ERG4_ERG24"/>
    <property type="match status" value="1"/>
</dbReference>
<protein>
    <recommendedName>
        <fullName evidence="9">Steroid 5-alpha reductase C-terminal domain-containing protein</fullName>
    </recommendedName>
</protein>
<evidence type="ECO:0008006" key="9">
    <source>
        <dbReference type="Google" id="ProtNLM"/>
    </source>
</evidence>
<sequence>MNLASDMNTQVGRLSSLESHLGGRFGVSARHRDNGDQLLQLCDTPKISGPHAQRLLAGGWWGFVRHPNYLGNLLMVYAAAMLSGFASPIPWTYPLLLTAALLHRIWRTEYLNAEKYGSSWTVYTKLVPNKLIPRIY</sequence>
<evidence type="ECO:0000313" key="7">
    <source>
        <dbReference type="EMBL" id="KER22239.1"/>
    </source>
</evidence>
<dbReference type="EMBL" id="KL596910">
    <property type="protein sequence ID" value="KER22239.1"/>
    <property type="molecule type" value="Genomic_DNA"/>
</dbReference>
<dbReference type="KEGG" id="ovi:T265_09631"/>
<reference evidence="7 8" key="1">
    <citation type="submission" date="2013-11" db="EMBL/GenBank/DDBJ databases">
        <title>Opisthorchis viverrini - life in the bile duct.</title>
        <authorList>
            <person name="Young N.D."/>
            <person name="Nagarajan N."/>
            <person name="Lin S.J."/>
            <person name="Korhonen P.K."/>
            <person name="Jex A.R."/>
            <person name="Hall R.S."/>
            <person name="Safavi-Hemami H."/>
            <person name="Kaewkong W."/>
            <person name="Bertrand D."/>
            <person name="Gao S."/>
            <person name="Seet Q."/>
            <person name="Wongkham S."/>
            <person name="Teh B.T."/>
            <person name="Wongkham C."/>
            <person name="Intapan P.M."/>
            <person name="Maleewong W."/>
            <person name="Yang X."/>
            <person name="Hu M."/>
            <person name="Wang Z."/>
            <person name="Hofmann A."/>
            <person name="Sternberg P.W."/>
            <person name="Tan P."/>
            <person name="Wang J."/>
            <person name="Gasser R.B."/>
        </authorList>
    </citation>
    <scope>NUCLEOTIDE SEQUENCE [LARGE SCALE GENOMIC DNA]</scope>
</reference>
<evidence type="ECO:0000256" key="1">
    <source>
        <dbReference type="ARBA" id="ARBA00004141"/>
    </source>
</evidence>
<evidence type="ECO:0000256" key="4">
    <source>
        <dbReference type="ARBA" id="ARBA00022989"/>
    </source>
</evidence>
<dbReference type="Proteomes" id="UP000054324">
    <property type="component" value="Unassembled WGS sequence"/>
</dbReference>
<keyword evidence="4 6" id="KW-1133">Transmembrane helix</keyword>